<dbReference type="CDD" id="cd00146">
    <property type="entry name" value="PKD"/>
    <property type="match status" value="1"/>
</dbReference>
<dbReference type="GO" id="GO:0003824">
    <property type="term" value="F:catalytic activity"/>
    <property type="evidence" value="ECO:0007669"/>
    <property type="project" value="InterPro"/>
</dbReference>
<dbReference type="InterPro" id="IPR036691">
    <property type="entry name" value="Endo/exonu/phosph_ase_sf"/>
</dbReference>
<dbReference type="Pfam" id="PF18911">
    <property type="entry name" value="PKD_4"/>
    <property type="match status" value="1"/>
</dbReference>
<dbReference type="SUPFAM" id="SSF74853">
    <property type="entry name" value="Lamin A/C globular tail domain"/>
    <property type="match status" value="1"/>
</dbReference>
<dbReference type="RefSeq" id="WP_161482903.1">
    <property type="nucleotide sequence ID" value="NZ_WXEW01000009.1"/>
</dbReference>
<evidence type="ECO:0000256" key="1">
    <source>
        <dbReference type="SAM" id="MobiDB-lite"/>
    </source>
</evidence>
<sequence>MTLRFRALTAGLAAAMALATLTPTPAANAAAVPSQGSATQLDVGNWNIEWFGATGNGPTNEALQQQNVRDVMAGAGMDVWGLSEIVSTSAFNTLVAGLPGYTGVVANDPIVTNGAQYYSDFSNAEQKVALVWRSSMATLVSAKVILTGQNSNFAGRPPVEFTLRGTFDGVTRDLVFIVVHAKAGSDQAAWNLRNPASQALKSYLDSTYPTQNVFVIGDWNDDVDTSITSGKASPYANFVNDAARYTFPTRALSLAGVSSTAGYPDFIDHQLTTNEVQAKYVAGSAKAFQPQAYIPNYASTTSDHYPVFSRYDFVIGGGGGNQPPTASFTHSCTALSCAFTDGSTDSDGTVVSRGWNFGNGQTSTATNPAVTYASAGTYAVSLTVTDNGGATNTTTKNVTVTTGGGGPANVIINEVLANEPGSNTAGEAVEIVNTGGTAISIAGWTVRDGSAVRHTFAAGTSLQPGKAITVFGSGSAIPGGIVAVAAGTGDLNLSNSGDQVILRDSAGATVQSVTYSSSQANSDGVSVNRSRDGSATGGWVKHDTISSLSSSPGRRASGTAY</sequence>
<gene>
    <name evidence="5" type="ORF">GT755_29865</name>
</gene>
<dbReference type="InterPro" id="IPR001322">
    <property type="entry name" value="Lamin_tail_dom"/>
</dbReference>
<keyword evidence="6" id="KW-1185">Reference proteome</keyword>
<dbReference type="Pfam" id="PF03372">
    <property type="entry name" value="Exo_endo_phos"/>
    <property type="match status" value="1"/>
</dbReference>
<evidence type="ECO:0000259" key="4">
    <source>
        <dbReference type="PROSITE" id="PS51841"/>
    </source>
</evidence>
<protein>
    <submittedName>
        <fullName evidence="5">PKD domain-containing protein</fullName>
    </submittedName>
</protein>
<dbReference type="InterPro" id="IPR013783">
    <property type="entry name" value="Ig-like_fold"/>
</dbReference>
<feature type="domain" description="LTD" evidence="4">
    <location>
        <begin position="392"/>
        <end position="517"/>
    </location>
</feature>
<dbReference type="Gene3D" id="3.60.10.10">
    <property type="entry name" value="Endonuclease/exonuclease/phosphatase"/>
    <property type="match status" value="1"/>
</dbReference>
<dbReference type="InterPro" id="IPR035986">
    <property type="entry name" value="PKD_dom_sf"/>
</dbReference>
<dbReference type="InterPro" id="IPR036415">
    <property type="entry name" value="Lamin_tail_dom_sf"/>
</dbReference>
<feature type="compositionally biased region" description="Polar residues" evidence="1">
    <location>
        <begin position="519"/>
        <end position="528"/>
    </location>
</feature>
<dbReference type="PROSITE" id="PS51841">
    <property type="entry name" value="LTD"/>
    <property type="match status" value="1"/>
</dbReference>
<feature type="chain" id="PRO_5028809239" evidence="2">
    <location>
        <begin position="30"/>
        <end position="561"/>
    </location>
</feature>
<dbReference type="AlphaFoldDB" id="A0A7C9P276"/>
<organism evidence="5 6">
    <name type="scientific">Herbidospora solisilvae</name>
    <dbReference type="NCBI Taxonomy" id="2696284"/>
    <lineage>
        <taxon>Bacteria</taxon>
        <taxon>Bacillati</taxon>
        <taxon>Actinomycetota</taxon>
        <taxon>Actinomycetes</taxon>
        <taxon>Streptosporangiales</taxon>
        <taxon>Streptosporangiaceae</taxon>
        <taxon>Herbidospora</taxon>
    </lineage>
</organism>
<dbReference type="InterPro" id="IPR000601">
    <property type="entry name" value="PKD_dom"/>
</dbReference>
<feature type="region of interest" description="Disordered" evidence="1">
    <location>
        <begin position="519"/>
        <end position="561"/>
    </location>
</feature>
<dbReference type="PROSITE" id="PS50093">
    <property type="entry name" value="PKD"/>
    <property type="match status" value="1"/>
</dbReference>
<name>A0A7C9P276_9ACTN</name>
<dbReference type="InterPro" id="IPR005135">
    <property type="entry name" value="Endo/exonuclease/phosphatase"/>
</dbReference>
<feature type="domain" description="PKD" evidence="3">
    <location>
        <begin position="320"/>
        <end position="401"/>
    </location>
</feature>
<evidence type="ECO:0000256" key="2">
    <source>
        <dbReference type="SAM" id="SignalP"/>
    </source>
</evidence>
<feature type="signal peptide" evidence="2">
    <location>
        <begin position="1"/>
        <end position="29"/>
    </location>
</feature>
<dbReference type="SMART" id="SM00089">
    <property type="entry name" value="PKD"/>
    <property type="match status" value="1"/>
</dbReference>
<accession>A0A7C9P276</accession>
<evidence type="ECO:0000259" key="3">
    <source>
        <dbReference type="PROSITE" id="PS50093"/>
    </source>
</evidence>
<keyword evidence="2" id="KW-0732">Signal</keyword>
<dbReference type="InterPro" id="IPR022409">
    <property type="entry name" value="PKD/Chitinase_dom"/>
</dbReference>
<dbReference type="SUPFAM" id="SSF56219">
    <property type="entry name" value="DNase I-like"/>
    <property type="match status" value="1"/>
</dbReference>
<proteinExistence type="predicted"/>
<evidence type="ECO:0000313" key="5">
    <source>
        <dbReference type="EMBL" id="NAS25877.1"/>
    </source>
</evidence>
<dbReference type="Pfam" id="PF00932">
    <property type="entry name" value="LTD"/>
    <property type="match status" value="1"/>
</dbReference>
<dbReference type="SUPFAM" id="SSF49299">
    <property type="entry name" value="PKD domain"/>
    <property type="match status" value="1"/>
</dbReference>
<comment type="caution">
    <text evidence="5">The sequence shown here is derived from an EMBL/GenBank/DDBJ whole genome shotgun (WGS) entry which is preliminary data.</text>
</comment>
<dbReference type="GO" id="GO:0005975">
    <property type="term" value="P:carbohydrate metabolic process"/>
    <property type="evidence" value="ECO:0007669"/>
    <property type="project" value="UniProtKB-ARBA"/>
</dbReference>
<dbReference type="Gene3D" id="2.60.40.10">
    <property type="entry name" value="Immunoglobulins"/>
    <property type="match status" value="1"/>
</dbReference>
<dbReference type="Gene3D" id="2.60.40.1260">
    <property type="entry name" value="Lamin Tail domain"/>
    <property type="match status" value="1"/>
</dbReference>
<dbReference type="EMBL" id="WXEW01000009">
    <property type="protein sequence ID" value="NAS25877.1"/>
    <property type="molecule type" value="Genomic_DNA"/>
</dbReference>
<dbReference type="Proteomes" id="UP000479526">
    <property type="component" value="Unassembled WGS sequence"/>
</dbReference>
<reference evidence="5 6" key="1">
    <citation type="submission" date="2020-01" db="EMBL/GenBank/DDBJ databases">
        <title>Herbidospora sp. NEAU-GS84 nov., a novel actinomycete isolated from soil.</title>
        <authorList>
            <person name="Han L."/>
        </authorList>
    </citation>
    <scope>NUCLEOTIDE SEQUENCE [LARGE SCALE GENOMIC DNA]</scope>
    <source>
        <strain evidence="5 6">NEAU-GS84</strain>
    </source>
</reference>
<evidence type="ECO:0000313" key="6">
    <source>
        <dbReference type="Proteomes" id="UP000479526"/>
    </source>
</evidence>